<evidence type="ECO:0000313" key="3">
    <source>
        <dbReference type="EMBL" id="EQB29815.1"/>
    </source>
</evidence>
<dbReference type="OrthoDB" id="9798846at2"/>
<evidence type="ECO:0000259" key="2">
    <source>
        <dbReference type="Pfam" id="PF04773"/>
    </source>
</evidence>
<comment type="caution">
    <text evidence="3">The sequence shown here is derived from an EMBL/GenBank/DDBJ whole genome shotgun (WGS) entry which is preliminary data.</text>
</comment>
<dbReference type="InterPro" id="IPR006860">
    <property type="entry name" value="FecR"/>
</dbReference>
<sequence length="353" mass="39211">MIARRDQPPPDPPQEAAIWWATCRQLDPDWFAADERFEVWLDDPANSEAWHAIDRRIEQVGAFATMPEVREMRRAALELARVRKRSIGPRWALGTALAASVLAAIGLGSLTLSPRAVPDIATVDNVQRFATAIGQRRDILLDDGSKVTLNTDSLVEVRYSADRRDVRLLQGEAMFHVAKNTARPFIVSAQSRQVTALGTAFDVRIRQDGHIQVLLVEGKVRVEPVRHNGLGRIIPALDRTELSPGQQLIAEGQGEVEVVAADVERETAWNRGALIFRGDSLGDAVEEVNRYSAMPLMVDDPTIARLKVSGIFPTANQADFVAALEALYPVRAHKEEGGTIRLTWRERLDRQPD</sequence>
<dbReference type="EMBL" id="AUWY01000136">
    <property type="protein sequence ID" value="EQB29815.1"/>
    <property type="molecule type" value="Genomic_DNA"/>
</dbReference>
<dbReference type="RefSeq" id="WP_021320209.1">
    <property type="nucleotide sequence ID" value="NZ_AUWY01000136.1"/>
</dbReference>
<gene>
    <name evidence="3" type="ORF">M529_23840</name>
</gene>
<proteinExistence type="predicted"/>
<dbReference type="GO" id="GO:0016989">
    <property type="term" value="F:sigma factor antagonist activity"/>
    <property type="evidence" value="ECO:0007669"/>
    <property type="project" value="TreeGrafter"/>
</dbReference>
<reference evidence="3 4" key="1">
    <citation type="journal article" date="2013" name="Genome Announc.">
        <title>Draft Genome Sequence of Sphingobium ummariense Strain RL-3, a Hexachlorocyclohexane-Degrading Bacterium.</title>
        <authorList>
            <person name="Kohli P."/>
            <person name="Dua A."/>
            <person name="Sangwan N."/>
            <person name="Oldach P."/>
            <person name="Khurana J.P."/>
            <person name="Lal R."/>
        </authorList>
    </citation>
    <scope>NUCLEOTIDE SEQUENCE [LARGE SCALE GENOMIC DNA]</scope>
    <source>
        <strain evidence="3 4">RL-3</strain>
    </source>
</reference>
<dbReference type="PANTHER" id="PTHR30273:SF2">
    <property type="entry name" value="PROTEIN FECR"/>
    <property type="match status" value="1"/>
</dbReference>
<evidence type="ECO:0000256" key="1">
    <source>
        <dbReference type="SAM" id="Phobius"/>
    </source>
</evidence>
<organism evidence="3 4">
    <name type="scientific">Sphingobium ummariense RL-3</name>
    <dbReference type="NCBI Taxonomy" id="1346791"/>
    <lineage>
        <taxon>Bacteria</taxon>
        <taxon>Pseudomonadati</taxon>
        <taxon>Pseudomonadota</taxon>
        <taxon>Alphaproteobacteria</taxon>
        <taxon>Sphingomonadales</taxon>
        <taxon>Sphingomonadaceae</taxon>
        <taxon>Sphingobium</taxon>
    </lineage>
</organism>
<keyword evidence="1" id="KW-0812">Transmembrane</keyword>
<feature type="domain" description="FecR protein" evidence="2">
    <location>
        <begin position="128"/>
        <end position="221"/>
    </location>
</feature>
<dbReference type="PANTHER" id="PTHR30273">
    <property type="entry name" value="PERIPLASMIC SIGNAL SENSOR AND SIGMA FACTOR ACTIVATOR FECR-RELATED"/>
    <property type="match status" value="1"/>
</dbReference>
<dbReference type="InterPro" id="IPR012373">
    <property type="entry name" value="Ferrdict_sens_TM"/>
</dbReference>
<dbReference type="AlphaFoldDB" id="T0ILV1"/>
<protein>
    <recommendedName>
        <fullName evidence="2">FecR protein domain-containing protein</fullName>
    </recommendedName>
</protein>
<dbReference type="Proteomes" id="UP000015523">
    <property type="component" value="Unassembled WGS sequence"/>
</dbReference>
<dbReference type="PIRSF" id="PIRSF018266">
    <property type="entry name" value="FecR"/>
    <property type="match status" value="1"/>
</dbReference>
<keyword evidence="1" id="KW-0472">Membrane</keyword>
<keyword evidence="1" id="KW-1133">Transmembrane helix</keyword>
<dbReference type="PATRIC" id="fig|1346791.3.peg.4608"/>
<dbReference type="Pfam" id="PF04773">
    <property type="entry name" value="FecR"/>
    <property type="match status" value="1"/>
</dbReference>
<accession>T0ILV1</accession>
<evidence type="ECO:0000313" key="4">
    <source>
        <dbReference type="Proteomes" id="UP000015523"/>
    </source>
</evidence>
<feature type="transmembrane region" description="Helical" evidence="1">
    <location>
        <begin position="91"/>
        <end position="112"/>
    </location>
</feature>
<dbReference type="eggNOG" id="COG3712">
    <property type="taxonomic scope" value="Bacteria"/>
</dbReference>
<keyword evidence="4" id="KW-1185">Reference proteome</keyword>
<dbReference type="Gene3D" id="2.60.120.1440">
    <property type="match status" value="1"/>
</dbReference>
<dbReference type="STRING" id="1346791.M529_23840"/>
<name>T0ILV1_9SPHN</name>